<dbReference type="EMBL" id="MGGE01000035">
    <property type="protein sequence ID" value="OGM20694.1"/>
    <property type="molecule type" value="Genomic_DNA"/>
</dbReference>
<dbReference type="Gene3D" id="3.40.630.190">
    <property type="entry name" value="LCP protein"/>
    <property type="match status" value="1"/>
</dbReference>
<organism evidence="5 6">
    <name type="scientific">Candidatus Woesebacteria bacterium RIFCSPHIGHO2_01_FULL_38_9</name>
    <dbReference type="NCBI Taxonomy" id="1802492"/>
    <lineage>
        <taxon>Bacteria</taxon>
        <taxon>Candidatus Woeseibacteriota</taxon>
    </lineage>
</organism>
<feature type="compositionally biased region" description="Polar residues" evidence="2">
    <location>
        <begin position="11"/>
        <end position="22"/>
    </location>
</feature>
<dbReference type="AlphaFoldDB" id="A0A1F7Y060"/>
<protein>
    <recommendedName>
        <fullName evidence="4">Cell envelope-related transcriptional attenuator domain-containing protein</fullName>
    </recommendedName>
</protein>
<feature type="transmembrane region" description="Helical" evidence="3">
    <location>
        <begin position="51"/>
        <end position="76"/>
    </location>
</feature>
<keyword evidence="3" id="KW-0472">Membrane</keyword>
<name>A0A1F7Y060_9BACT</name>
<reference evidence="5 6" key="1">
    <citation type="journal article" date="2016" name="Nat. Commun.">
        <title>Thousands of microbial genomes shed light on interconnected biogeochemical processes in an aquifer system.</title>
        <authorList>
            <person name="Anantharaman K."/>
            <person name="Brown C.T."/>
            <person name="Hug L.A."/>
            <person name="Sharon I."/>
            <person name="Castelle C.J."/>
            <person name="Probst A.J."/>
            <person name="Thomas B.C."/>
            <person name="Singh A."/>
            <person name="Wilkins M.J."/>
            <person name="Karaoz U."/>
            <person name="Brodie E.L."/>
            <person name="Williams K.H."/>
            <person name="Hubbard S.S."/>
            <person name="Banfield J.F."/>
        </authorList>
    </citation>
    <scope>NUCLEOTIDE SEQUENCE [LARGE SCALE GENOMIC DNA]</scope>
</reference>
<comment type="similarity">
    <text evidence="1">Belongs to the LytR/CpsA/Psr (LCP) family.</text>
</comment>
<dbReference type="Pfam" id="PF03816">
    <property type="entry name" value="LytR_cpsA_psr"/>
    <property type="match status" value="1"/>
</dbReference>
<dbReference type="InterPro" id="IPR004474">
    <property type="entry name" value="LytR_CpsA_psr"/>
</dbReference>
<keyword evidence="3" id="KW-1133">Transmembrane helix</keyword>
<dbReference type="InterPro" id="IPR050922">
    <property type="entry name" value="LytR/CpsA/Psr_CW_biosynth"/>
</dbReference>
<accession>A0A1F7Y060</accession>
<dbReference type="PANTHER" id="PTHR33392:SF6">
    <property type="entry name" value="POLYISOPRENYL-TEICHOIC ACID--PEPTIDOGLYCAN TEICHOIC ACID TRANSFERASE TAGU"/>
    <property type="match status" value="1"/>
</dbReference>
<dbReference type="Proteomes" id="UP000178419">
    <property type="component" value="Unassembled WGS sequence"/>
</dbReference>
<evidence type="ECO:0000313" key="5">
    <source>
        <dbReference type="EMBL" id="OGM20694.1"/>
    </source>
</evidence>
<dbReference type="NCBIfam" id="TIGR00350">
    <property type="entry name" value="lytR_cpsA_psr"/>
    <property type="match status" value="1"/>
</dbReference>
<keyword evidence="3" id="KW-0812">Transmembrane</keyword>
<comment type="caution">
    <text evidence="5">The sequence shown here is derived from an EMBL/GenBank/DDBJ whole genome shotgun (WGS) entry which is preliminary data.</text>
</comment>
<feature type="region of interest" description="Disordered" evidence="2">
    <location>
        <begin position="1"/>
        <end position="32"/>
    </location>
</feature>
<feature type="domain" description="Cell envelope-related transcriptional attenuator" evidence="4">
    <location>
        <begin position="124"/>
        <end position="294"/>
    </location>
</feature>
<proteinExistence type="inferred from homology"/>
<sequence>MSNVKLMPNKNPVQKENVSQNPVEPEHLPAKGDRRRVAVSRLKRKILKHVWLLRTLVITGLLSALLLSVLVLFNVIKKTQVGFYFSLANDFIFTPSEKIKSSQDRTNILILGKGGGGHEAPDLTDTIILASVNHLDSSISLISLPRDIWIPALRAKLNSIYYWGNKKQDNGGIVLTKATVEEVAGVPVHYAAILDFSAFKTIIDILGGVEVDVERSFTDEKYPIPGKEDDECDKDPEYKCRYETVKFEAGRIQMDGETALKFVRSRNAIGDEGTDFARASRQQKVIVAIKDKMMSREVLLSPKKMLLLKDEILKSVETDVEASSGAILARRALETKGNFTSFVIPEELLENPPYSQRYDNLYVFIPRKKDIENPLKQDWSEIHEWVICVLNKPDSECEEL</sequence>
<evidence type="ECO:0000256" key="3">
    <source>
        <dbReference type="SAM" id="Phobius"/>
    </source>
</evidence>
<dbReference type="PANTHER" id="PTHR33392">
    <property type="entry name" value="POLYISOPRENYL-TEICHOIC ACID--PEPTIDOGLYCAN TEICHOIC ACID TRANSFERASE TAGU"/>
    <property type="match status" value="1"/>
</dbReference>
<gene>
    <name evidence="5" type="ORF">A2714_03360</name>
</gene>
<evidence type="ECO:0000256" key="2">
    <source>
        <dbReference type="SAM" id="MobiDB-lite"/>
    </source>
</evidence>
<evidence type="ECO:0000256" key="1">
    <source>
        <dbReference type="ARBA" id="ARBA00006068"/>
    </source>
</evidence>
<evidence type="ECO:0000313" key="6">
    <source>
        <dbReference type="Proteomes" id="UP000178419"/>
    </source>
</evidence>
<evidence type="ECO:0000259" key="4">
    <source>
        <dbReference type="Pfam" id="PF03816"/>
    </source>
</evidence>